<proteinExistence type="predicted"/>
<evidence type="ECO:0000313" key="1">
    <source>
        <dbReference type="EMBL" id="KAF5405793.1"/>
    </source>
</evidence>
<comment type="caution">
    <text evidence="1">The sequence shown here is derived from an EMBL/GenBank/DDBJ whole genome shotgun (WGS) entry which is preliminary data.</text>
</comment>
<protein>
    <submittedName>
        <fullName evidence="1">Uncharacterized protein</fullName>
    </submittedName>
</protein>
<dbReference type="Proteomes" id="UP000748531">
    <property type="component" value="Unassembled WGS sequence"/>
</dbReference>
<dbReference type="EMBL" id="LUCH01000204">
    <property type="protein sequence ID" value="KAF5405793.1"/>
    <property type="molecule type" value="Genomic_DNA"/>
</dbReference>
<evidence type="ECO:0000313" key="2">
    <source>
        <dbReference type="Proteomes" id="UP000748531"/>
    </source>
</evidence>
<organism evidence="1 2">
    <name type="scientific">Paragonimus heterotremus</name>
    <dbReference type="NCBI Taxonomy" id="100268"/>
    <lineage>
        <taxon>Eukaryota</taxon>
        <taxon>Metazoa</taxon>
        <taxon>Spiralia</taxon>
        <taxon>Lophotrochozoa</taxon>
        <taxon>Platyhelminthes</taxon>
        <taxon>Trematoda</taxon>
        <taxon>Digenea</taxon>
        <taxon>Plagiorchiida</taxon>
        <taxon>Troglotremata</taxon>
        <taxon>Troglotrematidae</taxon>
        <taxon>Paragonimus</taxon>
    </lineage>
</organism>
<keyword evidence="2" id="KW-1185">Reference proteome</keyword>
<accession>A0A8J4TEU1</accession>
<dbReference type="AlphaFoldDB" id="A0A8J4TEU1"/>
<gene>
    <name evidence="1" type="ORF">PHET_00690</name>
</gene>
<sequence>MIGSPTPSVVLSLACEFDVSDPRSINVWATYANHGRLVVSLDNPVLMSTSADQLEINGSTSMDIFTQPNAFKTLCALQTCIGQLNAYKHDCVHAYRRHAQLSCWPTWSVPNMVAILLSVSSGEQVTASQLSEVG</sequence>
<reference evidence="1" key="1">
    <citation type="submission" date="2019-05" db="EMBL/GenBank/DDBJ databases">
        <title>Annotation for the trematode Paragonimus heterotremus.</title>
        <authorList>
            <person name="Choi Y.-J."/>
        </authorList>
    </citation>
    <scope>NUCLEOTIDE SEQUENCE</scope>
    <source>
        <strain evidence="1">LC</strain>
    </source>
</reference>
<name>A0A8J4TEU1_9TREM</name>